<name>A0A4R4NI94_9ACTN</name>
<dbReference type="Pfam" id="PF14087">
    <property type="entry name" value="DUF4267"/>
    <property type="match status" value="1"/>
</dbReference>
<feature type="transmembrane region" description="Helical" evidence="1">
    <location>
        <begin position="12"/>
        <end position="32"/>
    </location>
</feature>
<evidence type="ECO:0000256" key="1">
    <source>
        <dbReference type="SAM" id="Phobius"/>
    </source>
</evidence>
<proteinExistence type="predicted"/>
<evidence type="ECO:0000313" key="2">
    <source>
        <dbReference type="EMBL" id="TDC07383.1"/>
    </source>
</evidence>
<dbReference type="AlphaFoldDB" id="A0A4R4NI94"/>
<gene>
    <name evidence="2" type="ORF">E1267_13700</name>
</gene>
<dbReference type="Proteomes" id="UP000295157">
    <property type="component" value="Unassembled WGS sequence"/>
</dbReference>
<reference evidence="2 3" key="1">
    <citation type="submission" date="2019-02" db="EMBL/GenBank/DDBJ databases">
        <title>Draft genome sequences of novel Actinobacteria.</title>
        <authorList>
            <person name="Sahin N."/>
            <person name="Ay H."/>
            <person name="Saygin H."/>
        </authorList>
    </citation>
    <scope>NUCLEOTIDE SEQUENCE [LARGE SCALE GENOMIC DNA]</scope>
    <source>
        <strain evidence="2 3">KC201</strain>
    </source>
</reference>
<keyword evidence="1" id="KW-0812">Transmembrane</keyword>
<feature type="transmembrane region" description="Helical" evidence="1">
    <location>
        <begin position="39"/>
        <end position="61"/>
    </location>
</feature>
<sequence length="62" mass="6201">MRNLGSARASGHPSWVMSAGTVIPVGDALVVLRDNGPKAAAYGIRGAAAVVMSAISVLLLIA</sequence>
<keyword evidence="3" id="KW-1185">Reference proteome</keyword>
<comment type="caution">
    <text evidence="2">The sequence shown here is derived from an EMBL/GenBank/DDBJ whole genome shotgun (WGS) entry which is preliminary data.</text>
</comment>
<evidence type="ECO:0000313" key="3">
    <source>
        <dbReference type="Proteomes" id="UP000295157"/>
    </source>
</evidence>
<organism evidence="2 3">
    <name type="scientific">Nonomuraea longispora</name>
    <dbReference type="NCBI Taxonomy" id="1848320"/>
    <lineage>
        <taxon>Bacteria</taxon>
        <taxon>Bacillati</taxon>
        <taxon>Actinomycetota</taxon>
        <taxon>Actinomycetes</taxon>
        <taxon>Streptosporangiales</taxon>
        <taxon>Streptosporangiaceae</taxon>
        <taxon>Nonomuraea</taxon>
    </lineage>
</organism>
<dbReference type="OrthoDB" id="5197650at2"/>
<dbReference type="EMBL" id="SMJZ01000041">
    <property type="protein sequence ID" value="TDC07383.1"/>
    <property type="molecule type" value="Genomic_DNA"/>
</dbReference>
<dbReference type="InterPro" id="IPR025363">
    <property type="entry name" value="DUF4267"/>
</dbReference>
<accession>A0A4R4NI94</accession>
<keyword evidence="1" id="KW-0472">Membrane</keyword>
<keyword evidence="1" id="KW-1133">Transmembrane helix</keyword>
<protein>
    <submittedName>
        <fullName evidence="2">Uncharacterized protein</fullName>
    </submittedName>
</protein>